<feature type="compositionally biased region" description="Polar residues" evidence="1">
    <location>
        <begin position="8"/>
        <end position="21"/>
    </location>
</feature>
<feature type="region of interest" description="Disordered" evidence="1">
    <location>
        <begin position="1"/>
        <end position="21"/>
    </location>
</feature>
<dbReference type="GeneID" id="54551050"/>
<dbReference type="AlphaFoldDB" id="A0A6A6JS83"/>
<organism evidence="2 3">
    <name type="scientific">Westerdykella ornata</name>
    <dbReference type="NCBI Taxonomy" id="318751"/>
    <lineage>
        <taxon>Eukaryota</taxon>
        <taxon>Fungi</taxon>
        <taxon>Dikarya</taxon>
        <taxon>Ascomycota</taxon>
        <taxon>Pezizomycotina</taxon>
        <taxon>Dothideomycetes</taxon>
        <taxon>Pleosporomycetidae</taxon>
        <taxon>Pleosporales</taxon>
        <taxon>Sporormiaceae</taxon>
        <taxon>Westerdykella</taxon>
    </lineage>
</organism>
<evidence type="ECO:0000313" key="3">
    <source>
        <dbReference type="Proteomes" id="UP000800097"/>
    </source>
</evidence>
<dbReference type="OrthoDB" id="3790163at2759"/>
<gene>
    <name evidence="2" type="ORF">EI97DRAFT_431195</name>
</gene>
<keyword evidence="3" id="KW-1185">Reference proteome</keyword>
<dbReference type="EMBL" id="ML986487">
    <property type="protein sequence ID" value="KAF2278973.1"/>
    <property type="molecule type" value="Genomic_DNA"/>
</dbReference>
<evidence type="ECO:0000313" key="2">
    <source>
        <dbReference type="EMBL" id="KAF2278973.1"/>
    </source>
</evidence>
<evidence type="ECO:0000256" key="1">
    <source>
        <dbReference type="SAM" id="MobiDB-lite"/>
    </source>
</evidence>
<sequence>MSAWPSDFVQQQGQGSSRATETLVPSSEVSAESVHGQSAYYTFSVQPDLYLQLCQILETEIWTHNQTRTELFQETARKNALESQVWKLTEAIAQWQDACQKVYDVLGEHRVEANKLKRELEETKAELVVEREKHAQPSAEEDVVELKKEDQSPEVGSLPDEDDALTEPWHLGVIHDVREHLRGHSA</sequence>
<proteinExistence type="predicted"/>
<dbReference type="RefSeq" id="XP_033656512.1">
    <property type="nucleotide sequence ID" value="XM_033797875.1"/>
</dbReference>
<name>A0A6A6JS83_WESOR</name>
<dbReference type="Proteomes" id="UP000800097">
    <property type="component" value="Unassembled WGS sequence"/>
</dbReference>
<protein>
    <submittedName>
        <fullName evidence="2">Uncharacterized protein</fullName>
    </submittedName>
</protein>
<feature type="region of interest" description="Disordered" evidence="1">
    <location>
        <begin position="131"/>
        <end position="167"/>
    </location>
</feature>
<accession>A0A6A6JS83</accession>
<reference evidence="2" key="1">
    <citation type="journal article" date="2020" name="Stud. Mycol.">
        <title>101 Dothideomycetes genomes: a test case for predicting lifestyles and emergence of pathogens.</title>
        <authorList>
            <person name="Haridas S."/>
            <person name="Albert R."/>
            <person name="Binder M."/>
            <person name="Bloem J."/>
            <person name="Labutti K."/>
            <person name="Salamov A."/>
            <person name="Andreopoulos B."/>
            <person name="Baker S."/>
            <person name="Barry K."/>
            <person name="Bills G."/>
            <person name="Bluhm B."/>
            <person name="Cannon C."/>
            <person name="Castanera R."/>
            <person name="Culley D."/>
            <person name="Daum C."/>
            <person name="Ezra D."/>
            <person name="Gonzalez J."/>
            <person name="Henrissat B."/>
            <person name="Kuo A."/>
            <person name="Liang C."/>
            <person name="Lipzen A."/>
            <person name="Lutzoni F."/>
            <person name="Magnuson J."/>
            <person name="Mondo S."/>
            <person name="Nolan M."/>
            <person name="Ohm R."/>
            <person name="Pangilinan J."/>
            <person name="Park H.-J."/>
            <person name="Ramirez L."/>
            <person name="Alfaro M."/>
            <person name="Sun H."/>
            <person name="Tritt A."/>
            <person name="Yoshinaga Y."/>
            <person name="Zwiers L.-H."/>
            <person name="Turgeon B."/>
            <person name="Goodwin S."/>
            <person name="Spatafora J."/>
            <person name="Crous P."/>
            <person name="Grigoriev I."/>
        </authorList>
    </citation>
    <scope>NUCLEOTIDE SEQUENCE</scope>
    <source>
        <strain evidence="2">CBS 379.55</strain>
    </source>
</reference>